<gene>
    <name evidence="2" type="ORF">C3L33_05247</name>
</gene>
<evidence type="ECO:0000256" key="1">
    <source>
        <dbReference type="SAM" id="Coils"/>
    </source>
</evidence>
<keyword evidence="3" id="KW-1185">Reference proteome</keyword>
<protein>
    <submittedName>
        <fullName evidence="2">Uncharacterized protein</fullName>
    </submittedName>
</protein>
<dbReference type="OrthoDB" id="16573at2759"/>
<dbReference type="AlphaFoldDB" id="A0A6A4LXP5"/>
<organism evidence="2 3">
    <name type="scientific">Rhododendron williamsianum</name>
    <dbReference type="NCBI Taxonomy" id="262921"/>
    <lineage>
        <taxon>Eukaryota</taxon>
        <taxon>Viridiplantae</taxon>
        <taxon>Streptophyta</taxon>
        <taxon>Embryophyta</taxon>
        <taxon>Tracheophyta</taxon>
        <taxon>Spermatophyta</taxon>
        <taxon>Magnoliopsida</taxon>
        <taxon>eudicotyledons</taxon>
        <taxon>Gunneridae</taxon>
        <taxon>Pentapetalae</taxon>
        <taxon>asterids</taxon>
        <taxon>Ericales</taxon>
        <taxon>Ericaceae</taxon>
        <taxon>Ericoideae</taxon>
        <taxon>Rhodoreae</taxon>
        <taxon>Rhododendron</taxon>
    </lineage>
</organism>
<proteinExistence type="predicted"/>
<evidence type="ECO:0000313" key="2">
    <source>
        <dbReference type="EMBL" id="KAE9462840.1"/>
    </source>
</evidence>
<feature type="non-terminal residue" evidence="2">
    <location>
        <position position="1"/>
    </location>
</feature>
<comment type="caution">
    <text evidence="2">The sequence shown here is derived from an EMBL/GenBank/DDBJ whole genome shotgun (WGS) entry which is preliminary data.</text>
</comment>
<dbReference type="EMBL" id="QEFC01000657">
    <property type="protein sequence ID" value="KAE9462840.1"/>
    <property type="molecule type" value="Genomic_DNA"/>
</dbReference>
<feature type="coiled-coil region" evidence="1">
    <location>
        <begin position="149"/>
        <end position="183"/>
    </location>
</feature>
<sequence length="220" mass="25590">MNKYNYVVGLWRRISTISGELRYVDALRLLYSLEDATKGVIQSLSARNEAARRDISYRETQYEASEKKHGETALKKQIALDKLRRRARQPKREKAKVGGKASAQQKPIAVLTEPLEEYINMLMAKFKEDLKAGRKVERDWEDKYMRLWEEFKKAEMEKAKRGVEELKRRISRLEEDKAVLVSVEPAVEEKMSDVATAELVRDGKEGESEIFQCRFAVFLL</sequence>
<evidence type="ECO:0000313" key="3">
    <source>
        <dbReference type="Proteomes" id="UP000428333"/>
    </source>
</evidence>
<name>A0A6A4LXP5_9ERIC</name>
<keyword evidence="1" id="KW-0175">Coiled coil</keyword>
<dbReference type="Proteomes" id="UP000428333">
    <property type="component" value="Linkage Group LG03"/>
</dbReference>
<accession>A0A6A4LXP5</accession>
<reference evidence="2 3" key="1">
    <citation type="journal article" date="2019" name="Genome Biol. Evol.">
        <title>The Rhododendron genome and chromosomal organization provide insight into shared whole-genome duplications across the heath family (Ericaceae).</title>
        <authorList>
            <person name="Soza V.L."/>
            <person name="Lindsley D."/>
            <person name="Waalkes A."/>
            <person name="Ramage E."/>
            <person name="Patwardhan R.P."/>
            <person name="Burton J.N."/>
            <person name="Adey A."/>
            <person name="Kumar A."/>
            <person name="Qiu R."/>
            <person name="Shendure J."/>
            <person name="Hall B."/>
        </authorList>
    </citation>
    <scope>NUCLEOTIDE SEQUENCE [LARGE SCALE GENOMIC DNA]</scope>
    <source>
        <strain evidence="2">RSF 1966-606</strain>
    </source>
</reference>